<evidence type="ECO:0000256" key="2">
    <source>
        <dbReference type="ARBA" id="ARBA00004328"/>
    </source>
</evidence>
<evidence type="ECO:0000313" key="12">
    <source>
        <dbReference type="Proteomes" id="UP001182455"/>
    </source>
</evidence>
<keyword evidence="7" id="KW-0118">Viral capsid assembly</keyword>
<evidence type="ECO:0000313" key="11">
    <source>
        <dbReference type="EMBL" id="WLW40604.1"/>
    </source>
</evidence>
<evidence type="ECO:0000256" key="10">
    <source>
        <dbReference type="ARBA" id="ARBA00023296"/>
    </source>
</evidence>
<dbReference type="Proteomes" id="UP001182455">
    <property type="component" value="Segment"/>
</dbReference>
<keyword evidence="3" id="KW-1244">Viral short tail ejection system</keyword>
<keyword evidence="8" id="KW-1171">Viral genome ejection through host cell envelope</keyword>
<dbReference type="GO" id="GO:0099002">
    <property type="term" value="P:symbiont genome ejection through host cell envelope, short tail mechanism"/>
    <property type="evidence" value="ECO:0007669"/>
    <property type="project" value="UniProtKB-KW"/>
</dbReference>
<reference evidence="11" key="1">
    <citation type="submission" date="2023-07" db="EMBL/GenBank/DDBJ databases">
        <title>First report of Ralstonia pseudosolanacearum infecting Boesenbergia rotunda from Thailand.</title>
        <authorList>
            <person name="Carroll S."/>
            <person name="McGreig S."/>
            <person name="Bryning A."/>
            <person name="Vicente J.G."/>
            <person name="Aspin A."/>
        </authorList>
    </citation>
    <scope>NUCLEOTIDE SEQUENCE</scope>
</reference>
<keyword evidence="4" id="KW-1162">Viral penetration into host cytoplasm</keyword>
<evidence type="ECO:0000256" key="4">
    <source>
        <dbReference type="ARBA" id="ARBA00022595"/>
    </source>
</evidence>
<gene>
    <name evidence="11" type="ORF">HIBIKMCM_00037</name>
</gene>
<evidence type="ECO:0000256" key="6">
    <source>
        <dbReference type="ARBA" id="ARBA00022844"/>
    </source>
</evidence>
<protein>
    <submittedName>
        <fullName evidence="11">Head-tail adaptor</fullName>
    </submittedName>
</protein>
<sequence>MEENKQEQKTAAAIYHKLETDRRPFLERGQECSTLTIPTLLPKEGHSSGSKLPTPWQSVGARGVNNLASKLLLTLFPANAPFFRLAIDDFTIEKLTQQEGMRGKVEEGLNKIERSVMNEIEGNAIRVGAFEGLKHLIVAGNVLFYLPPDGGVRVFHLDRYVVRRDPMGNVLDIITKENVSPDALPEGLLPPEKEGKADERDVDKPIELFTHIYRDGKKWRVYQEVKGKKVPGTDGAYPIDKCPWIPVRLTKIDGENYGRGYVEEYLGDVKTLEGLAQAMVEGSAAAAKVLFLVKPNGTTSINDVANAESGAFREGNKDDITVLQLEKFNDFRVVMDMMTSITERLSFAFLLNSAVQRNGERVTAEEIRFMANELETALGGLYSVLSQELQLPFVKRIMYQMEKQKRLPTLPSGVVKPVVVTGIEALGRGNDLNRLIQFGELAAQAAQLPPELNKDDYLTRAGTALGIDMKGLVKSPEEIAQQNQQAQMMAMVQQLGPNAINALGGVAKQGMQNGAQAADAGNASAGQ</sequence>
<evidence type="ECO:0000256" key="3">
    <source>
        <dbReference type="ARBA" id="ARBA00022470"/>
    </source>
</evidence>
<evidence type="ECO:0000256" key="7">
    <source>
        <dbReference type="ARBA" id="ARBA00022950"/>
    </source>
</evidence>
<evidence type="ECO:0000256" key="8">
    <source>
        <dbReference type="ARBA" id="ARBA00023009"/>
    </source>
</evidence>
<proteinExistence type="predicted"/>
<keyword evidence="12" id="KW-1185">Reference proteome</keyword>
<evidence type="ECO:0000256" key="5">
    <source>
        <dbReference type="ARBA" id="ARBA00022612"/>
    </source>
</evidence>
<dbReference type="InterPro" id="IPR020991">
    <property type="entry name" value="Connector_podovirus"/>
</dbReference>
<dbReference type="Pfam" id="PF12236">
    <property type="entry name" value="Head-tail_con"/>
    <property type="match status" value="1"/>
</dbReference>
<keyword evidence="9" id="KW-0231">Viral genome packaging</keyword>
<dbReference type="EMBL" id="OR367448">
    <property type="protein sequence ID" value="WLW40604.1"/>
    <property type="molecule type" value="Genomic_DNA"/>
</dbReference>
<organism evidence="11 12">
    <name type="scientific">Ralstonia phage BOESR1</name>
    <dbReference type="NCBI Taxonomy" id="3034917"/>
    <lineage>
        <taxon>Viruses</taxon>
        <taxon>Duplodnaviria</taxon>
        <taxon>Heunggongvirae</taxon>
        <taxon>Uroviricota</taxon>
        <taxon>Caudoviricetes</taxon>
        <taxon>Autographivirales</taxon>
        <taxon>Autographivirales incertae sedis</taxon>
        <taxon>Boesrvirus</taxon>
        <taxon>Boesrvirus BOESR1</taxon>
    </lineage>
</organism>
<comment type="subcellular location">
    <subcellularLocation>
        <location evidence="2">Virion</location>
    </subcellularLocation>
</comment>
<keyword evidence="6" id="KW-0946">Virion</keyword>
<keyword evidence="10" id="KW-1160">Virus entry into host cell</keyword>
<dbReference type="GO" id="GO:0044423">
    <property type="term" value="C:virion component"/>
    <property type="evidence" value="ECO:0007669"/>
    <property type="project" value="UniProtKB-KW"/>
</dbReference>
<name>A0AA50IC99_9CAUD</name>
<accession>A0AA50IC99</accession>
<evidence type="ECO:0000256" key="1">
    <source>
        <dbReference type="ARBA" id="ARBA00003421"/>
    </source>
</evidence>
<keyword evidence="5" id="KW-1188">Viral release from host cell</keyword>
<evidence type="ECO:0000256" key="9">
    <source>
        <dbReference type="ARBA" id="ARBA00023219"/>
    </source>
</evidence>
<comment type="function">
    <text evidence="1">Forms the portal vertex of the capsid. This portal plays critical roles in head assembly, genome packaging, neck/tail attachment, and genome ejection. The portal protein multimerizes as a single ring-shaped homododecamer arranged around a central channel.</text>
</comment>